<feature type="chain" id="PRO_5034898789" evidence="1">
    <location>
        <begin position="36"/>
        <end position="348"/>
    </location>
</feature>
<dbReference type="EMBL" id="DACRBY010000054">
    <property type="protein sequence ID" value="HAS8542802.1"/>
    <property type="molecule type" value="Genomic_DNA"/>
</dbReference>
<dbReference type="AlphaFoldDB" id="A0A8H9N4N4"/>
<sequence length="348" mass="39599">MRVLNTIIMDLLTMTRRCTAWLAALPLLLSSVSHAYDLTYEDFDEETLAVLKQAETSKDAQLLFKASEILIDESMMQENVDQGLLYLKQSADLDNLEALSALAEHHYHEEAYQQALPLYQKLAEKGDAIALYYLGVMYFDGEGVEQDQKKGNEYYLASAQKGDEDAMFQLAFSYNDGLGIKQDFEQANHWFASAAEKGHALATFNLGVSYLQGEGVARDCQKAITLFEHAIELDDESKAYQIMGKIYSEPRYMRICGIKSADYKKALEYFQYAAEWGEEHSQFMIGSFHFKGRGVERNYVKALAWYNIAYDNGYDEAEKAIKEVKGKMNEKEIAKASEYQEALEETIL</sequence>
<feature type="signal peptide" evidence="1">
    <location>
        <begin position="1"/>
        <end position="35"/>
    </location>
</feature>
<dbReference type="Pfam" id="PF08238">
    <property type="entry name" value="Sel1"/>
    <property type="match status" value="6"/>
</dbReference>
<dbReference type="InterPro" id="IPR006597">
    <property type="entry name" value="Sel1-like"/>
</dbReference>
<dbReference type="PANTHER" id="PTHR11102">
    <property type="entry name" value="SEL-1-LIKE PROTEIN"/>
    <property type="match status" value="1"/>
</dbReference>
<dbReference type="Gene3D" id="1.25.40.10">
    <property type="entry name" value="Tetratricopeptide repeat domain"/>
    <property type="match status" value="2"/>
</dbReference>
<dbReference type="InterPro" id="IPR050767">
    <property type="entry name" value="Sel1_AlgK"/>
</dbReference>
<organism evidence="2">
    <name type="scientific">Vibrio vulnificus</name>
    <dbReference type="NCBI Taxonomy" id="672"/>
    <lineage>
        <taxon>Bacteria</taxon>
        <taxon>Pseudomonadati</taxon>
        <taxon>Pseudomonadota</taxon>
        <taxon>Gammaproteobacteria</taxon>
        <taxon>Vibrionales</taxon>
        <taxon>Vibrionaceae</taxon>
        <taxon>Vibrio</taxon>
    </lineage>
</organism>
<accession>A0A8H9N4N4</accession>
<dbReference type="PANTHER" id="PTHR11102:SF147">
    <property type="entry name" value="SEL1L ADAPTOR SUBUNIT OF ERAD E3 UBIQUITIN LIGASE"/>
    <property type="match status" value="1"/>
</dbReference>
<evidence type="ECO:0000313" key="2">
    <source>
        <dbReference type="EMBL" id="HAS8542802.1"/>
    </source>
</evidence>
<proteinExistence type="predicted"/>
<dbReference type="SUPFAM" id="SSF81901">
    <property type="entry name" value="HCP-like"/>
    <property type="match status" value="2"/>
</dbReference>
<reference evidence="2" key="1">
    <citation type="journal article" date="2018" name="Genome Biol.">
        <title>SKESA: strategic k-mer extension for scrupulous assemblies.</title>
        <authorList>
            <person name="Souvorov A."/>
            <person name="Agarwala R."/>
            <person name="Lipman D.J."/>
        </authorList>
    </citation>
    <scope>NUCLEOTIDE SEQUENCE</scope>
    <source>
        <strain evidence="2">BCW_3452</strain>
    </source>
</reference>
<gene>
    <name evidence="2" type="ORF">I7730_23770</name>
</gene>
<protein>
    <submittedName>
        <fullName evidence="2">Sel1 repeat family protein</fullName>
    </submittedName>
</protein>
<evidence type="ECO:0000256" key="1">
    <source>
        <dbReference type="SAM" id="SignalP"/>
    </source>
</evidence>
<dbReference type="SMART" id="SM00671">
    <property type="entry name" value="SEL1"/>
    <property type="match status" value="7"/>
</dbReference>
<name>A0A8H9N4N4_VIBVL</name>
<reference evidence="2" key="2">
    <citation type="submission" date="2019-01" db="EMBL/GenBank/DDBJ databases">
        <authorList>
            <consortium name="NCBI Pathogen Detection Project"/>
        </authorList>
    </citation>
    <scope>NUCLEOTIDE SEQUENCE</scope>
    <source>
        <strain evidence="2">BCW_3452</strain>
    </source>
</reference>
<dbReference type="Proteomes" id="UP000863257">
    <property type="component" value="Unassembled WGS sequence"/>
</dbReference>
<comment type="caution">
    <text evidence="2">The sequence shown here is derived from an EMBL/GenBank/DDBJ whole genome shotgun (WGS) entry which is preliminary data.</text>
</comment>
<keyword evidence="1" id="KW-0732">Signal</keyword>
<dbReference type="InterPro" id="IPR011990">
    <property type="entry name" value="TPR-like_helical_dom_sf"/>
</dbReference>